<sequence length="102" mass="10493">MKFFLAFALLFAVASARGLPAAVVANTDPEIQEIVAAIQSPSTDPATAVALEEMLLQLLGMDKPETVEVGPALVDQYEPISIGPALVDFPVPDGGAGSAKPC</sequence>
<feature type="non-terminal residue" evidence="2">
    <location>
        <position position="102"/>
    </location>
</feature>
<name>A0ABN8I0H7_9NEOP</name>
<protein>
    <submittedName>
        <fullName evidence="2">Uncharacterized protein</fullName>
    </submittedName>
</protein>
<keyword evidence="1" id="KW-0732">Signal</keyword>
<gene>
    <name evidence="2" type="ORF">IPOD504_LOCUS3936</name>
</gene>
<dbReference type="EMBL" id="OW152826">
    <property type="protein sequence ID" value="CAH2042583.1"/>
    <property type="molecule type" value="Genomic_DNA"/>
</dbReference>
<keyword evidence="3" id="KW-1185">Reference proteome</keyword>
<organism evidence="2 3">
    <name type="scientific">Iphiclides podalirius</name>
    <name type="common">scarce swallowtail</name>
    <dbReference type="NCBI Taxonomy" id="110791"/>
    <lineage>
        <taxon>Eukaryota</taxon>
        <taxon>Metazoa</taxon>
        <taxon>Ecdysozoa</taxon>
        <taxon>Arthropoda</taxon>
        <taxon>Hexapoda</taxon>
        <taxon>Insecta</taxon>
        <taxon>Pterygota</taxon>
        <taxon>Neoptera</taxon>
        <taxon>Endopterygota</taxon>
        <taxon>Lepidoptera</taxon>
        <taxon>Glossata</taxon>
        <taxon>Ditrysia</taxon>
        <taxon>Papilionoidea</taxon>
        <taxon>Papilionidae</taxon>
        <taxon>Papilioninae</taxon>
        <taxon>Iphiclides</taxon>
    </lineage>
</organism>
<dbReference type="Proteomes" id="UP000837857">
    <property type="component" value="Chromosome 14"/>
</dbReference>
<evidence type="ECO:0000256" key="1">
    <source>
        <dbReference type="SAM" id="SignalP"/>
    </source>
</evidence>
<reference evidence="2" key="1">
    <citation type="submission" date="2022-03" db="EMBL/GenBank/DDBJ databases">
        <authorList>
            <person name="Martin H S."/>
        </authorList>
    </citation>
    <scope>NUCLEOTIDE SEQUENCE</scope>
</reference>
<feature type="chain" id="PRO_5045195787" evidence="1">
    <location>
        <begin position="17"/>
        <end position="102"/>
    </location>
</feature>
<accession>A0ABN8I0H7</accession>
<evidence type="ECO:0000313" key="3">
    <source>
        <dbReference type="Proteomes" id="UP000837857"/>
    </source>
</evidence>
<evidence type="ECO:0000313" key="2">
    <source>
        <dbReference type="EMBL" id="CAH2042583.1"/>
    </source>
</evidence>
<proteinExistence type="predicted"/>
<feature type="signal peptide" evidence="1">
    <location>
        <begin position="1"/>
        <end position="16"/>
    </location>
</feature>